<reference evidence="2" key="1">
    <citation type="submission" date="2016-05" db="EMBL/GenBank/DDBJ databases">
        <authorList>
            <person name="Baek K."/>
            <person name="Yang S.-J."/>
        </authorList>
    </citation>
    <scope>NUCLEOTIDE SEQUENCE [LARGE SCALE GENOMIC DNA]</scope>
    <source>
        <strain evidence="2">ST58-10</strain>
    </source>
</reference>
<dbReference type="Proteomes" id="UP000078070">
    <property type="component" value="Chromosome"/>
</dbReference>
<dbReference type="KEGG" id="mars:A8C75_08600"/>
<keyword evidence="2" id="KW-1185">Reference proteome</keyword>
<dbReference type="Pfam" id="PF11902">
    <property type="entry name" value="DUF3422"/>
    <property type="match status" value="1"/>
</dbReference>
<dbReference type="RefSeq" id="WP_067380778.1">
    <property type="nucleotide sequence ID" value="NZ_CP015839.1"/>
</dbReference>
<gene>
    <name evidence="1" type="ORF">A8C75_08600</name>
</gene>
<dbReference type="STRING" id="1821621.A8C75_08600"/>
<name>A0A1A9EXS7_9GAMM</name>
<dbReference type="AlphaFoldDB" id="A0A1A9EXS7"/>
<protein>
    <recommendedName>
        <fullName evidence="3">Egg lysin</fullName>
    </recommendedName>
</protein>
<dbReference type="InterPro" id="IPR021830">
    <property type="entry name" value="DUF3422"/>
</dbReference>
<evidence type="ECO:0000313" key="1">
    <source>
        <dbReference type="EMBL" id="ANG62540.1"/>
    </source>
</evidence>
<sequence>MTELIQALPVEPGFKLHPLRELLYEELHSRPFQQIQAPARVTHLAVLCPESERAQQFRHLQTLCEQLDAPVPEHDSSCFQQDFGSLRLRRETHMEFVAYTFIHLDATSPNAACDQPFARTALSLLPPGWLDQLHGSVVGAFHVAFEYSELEGKQLLPQAKRNFEGMRLIGSSPQQGDAHIWTSFRLHSDGFGRFLVYNRGMSPSQLGRLMQRLLEIETYRLLMLLGMPLARSIAPALSPMDEALADITQRLAGNSDLDEAVILAELTAMAARVEDFRARSTFRFSATRAYHELVLKRLEELNEDEVSGHLTLTEFITRRVTPAVRTCETVGRRLEDLSRRIDRVSDMMRTRVELSIQGQNRALLASMDRRSRIQLMMQHTVEGLSVAAISYYSVGLLKHIITAAYDAGVPVDKDMAVGVSVPLVLFSVWFVTRRIHKHFHELAREERSAEAQRKTGVKAEKT</sequence>
<dbReference type="OrthoDB" id="9767470at2"/>
<organism evidence="1 2">
    <name type="scientific">Marinobacterium aestuarii</name>
    <dbReference type="NCBI Taxonomy" id="1821621"/>
    <lineage>
        <taxon>Bacteria</taxon>
        <taxon>Pseudomonadati</taxon>
        <taxon>Pseudomonadota</taxon>
        <taxon>Gammaproteobacteria</taxon>
        <taxon>Oceanospirillales</taxon>
        <taxon>Oceanospirillaceae</taxon>
        <taxon>Marinobacterium</taxon>
    </lineage>
</organism>
<evidence type="ECO:0008006" key="3">
    <source>
        <dbReference type="Google" id="ProtNLM"/>
    </source>
</evidence>
<accession>A0A1A9EXS7</accession>
<reference evidence="1 2" key="2">
    <citation type="journal article" date="2018" name="Int. J. Syst. Evol. Microbiol.">
        <title>Marinobacterium aestuarii sp. nov., a benzene-degrading marine bacterium isolated from estuary sediment.</title>
        <authorList>
            <person name="Bae S.S."/>
            <person name="Jung J."/>
            <person name="Chung D."/>
            <person name="Baek K."/>
        </authorList>
    </citation>
    <scope>NUCLEOTIDE SEQUENCE [LARGE SCALE GENOMIC DNA]</scope>
    <source>
        <strain evidence="1 2">ST58-10</strain>
    </source>
</reference>
<proteinExistence type="predicted"/>
<dbReference type="EMBL" id="CP015839">
    <property type="protein sequence ID" value="ANG62540.1"/>
    <property type="molecule type" value="Genomic_DNA"/>
</dbReference>
<evidence type="ECO:0000313" key="2">
    <source>
        <dbReference type="Proteomes" id="UP000078070"/>
    </source>
</evidence>